<dbReference type="AlphaFoldDB" id="A0A1G5VGP1"/>
<accession>A0A1G5VGP1</accession>
<proteinExistence type="predicted"/>
<gene>
    <name evidence="1" type="ORF">SAMN02910315_00594</name>
</gene>
<name>A0A1G5VGP1_9EURY</name>
<reference evidence="1 2" key="1">
    <citation type="submission" date="2016-10" db="EMBL/GenBank/DDBJ databases">
        <authorList>
            <person name="Varghese N."/>
            <person name="Submissions S."/>
        </authorList>
    </citation>
    <scope>NUCLEOTIDE SEQUENCE [LARGE SCALE GENOMIC DNA]</scope>
    <source>
        <strain evidence="1 2">DSM 16643</strain>
    </source>
</reference>
<dbReference type="EMBL" id="FMXB01000004">
    <property type="protein sequence ID" value="SDA45053.1"/>
    <property type="molecule type" value="Genomic_DNA"/>
</dbReference>
<evidence type="ECO:0000313" key="1">
    <source>
        <dbReference type="EMBL" id="SDA45053.1"/>
    </source>
</evidence>
<organism evidence="1 2">
    <name type="scientific">Methanobrevibacter millerae</name>
    <dbReference type="NCBI Taxonomy" id="230361"/>
    <lineage>
        <taxon>Archaea</taxon>
        <taxon>Methanobacteriati</taxon>
        <taxon>Methanobacteriota</taxon>
        <taxon>Methanomada group</taxon>
        <taxon>Methanobacteria</taxon>
        <taxon>Methanobacteriales</taxon>
        <taxon>Methanobacteriaceae</taxon>
        <taxon>Methanobrevibacter</taxon>
    </lineage>
</organism>
<dbReference type="Proteomes" id="UP000323439">
    <property type="component" value="Unassembled WGS sequence"/>
</dbReference>
<sequence length="65" mass="7962">MHTKISYASYGLKTEIIYKQFDLNISRPSTYLHEKELSPQYINKKNKKLNKIKRLKIEPINYYYY</sequence>
<evidence type="ECO:0000313" key="2">
    <source>
        <dbReference type="Proteomes" id="UP000323439"/>
    </source>
</evidence>
<protein>
    <submittedName>
        <fullName evidence="1">Uncharacterized protein</fullName>
    </submittedName>
</protein>
<keyword evidence="2" id="KW-1185">Reference proteome</keyword>